<evidence type="ECO:0000313" key="1">
    <source>
        <dbReference type="EMBL" id="KIK61224.1"/>
    </source>
</evidence>
<evidence type="ECO:0000313" key="2">
    <source>
        <dbReference type="Proteomes" id="UP000053593"/>
    </source>
</evidence>
<organism evidence="1 2">
    <name type="scientific">Collybiopsis luxurians FD-317 M1</name>
    <dbReference type="NCBI Taxonomy" id="944289"/>
    <lineage>
        <taxon>Eukaryota</taxon>
        <taxon>Fungi</taxon>
        <taxon>Dikarya</taxon>
        <taxon>Basidiomycota</taxon>
        <taxon>Agaricomycotina</taxon>
        <taxon>Agaricomycetes</taxon>
        <taxon>Agaricomycetidae</taxon>
        <taxon>Agaricales</taxon>
        <taxon>Marasmiineae</taxon>
        <taxon>Omphalotaceae</taxon>
        <taxon>Collybiopsis</taxon>
        <taxon>Collybiopsis luxurians</taxon>
    </lineage>
</organism>
<reference evidence="1 2" key="1">
    <citation type="submission" date="2014-04" db="EMBL/GenBank/DDBJ databases">
        <title>Evolutionary Origins and Diversification of the Mycorrhizal Mutualists.</title>
        <authorList>
            <consortium name="DOE Joint Genome Institute"/>
            <consortium name="Mycorrhizal Genomics Consortium"/>
            <person name="Kohler A."/>
            <person name="Kuo A."/>
            <person name="Nagy L.G."/>
            <person name="Floudas D."/>
            <person name="Copeland A."/>
            <person name="Barry K.W."/>
            <person name="Cichocki N."/>
            <person name="Veneault-Fourrey C."/>
            <person name="LaButti K."/>
            <person name="Lindquist E.A."/>
            <person name="Lipzen A."/>
            <person name="Lundell T."/>
            <person name="Morin E."/>
            <person name="Murat C."/>
            <person name="Riley R."/>
            <person name="Ohm R."/>
            <person name="Sun H."/>
            <person name="Tunlid A."/>
            <person name="Henrissat B."/>
            <person name="Grigoriev I.V."/>
            <person name="Hibbett D.S."/>
            <person name="Martin F."/>
        </authorList>
    </citation>
    <scope>NUCLEOTIDE SEQUENCE [LARGE SCALE GENOMIC DNA]</scope>
    <source>
        <strain evidence="1 2">FD-317 M1</strain>
    </source>
</reference>
<name>A0A0D0CF68_9AGAR</name>
<keyword evidence="2" id="KW-1185">Reference proteome</keyword>
<protein>
    <submittedName>
        <fullName evidence="1">Uncharacterized protein</fullName>
    </submittedName>
</protein>
<proteinExistence type="predicted"/>
<dbReference type="EMBL" id="KN834772">
    <property type="protein sequence ID" value="KIK61224.1"/>
    <property type="molecule type" value="Genomic_DNA"/>
</dbReference>
<dbReference type="AlphaFoldDB" id="A0A0D0CF68"/>
<gene>
    <name evidence="1" type="ORF">GYMLUDRAFT_43301</name>
</gene>
<sequence>MTTSIATVCRNVTSRIRTVGDVGFILILELQPRQYQLRTGNTVMAAWMRIHKACPQALLLAVIPTNHMQMTKSILNRHLLSHPARFNTTIPHCTCGKRHHYSHSFATPRASFIFHLLYTVEKISI</sequence>
<accession>A0A0D0CF68</accession>
<dbReference type="Proteomes" id="UP000053593">
    <property type="component" value="Unassembled WGS sequence"/>
</dbReference>
<dbReference type="HOGENOM" id="CLU_2133783_0_0_1"/>